<proteinExistence type="predicted"/>
<comment type="caution">
    <text evidence="1">The sequence shown here is derived from an EMBL/GenBank/DDBJ whole genome shotgun (WGS) entry which is preliminary data.</text>
</comment>
<keyword evidence="2" id="KW-1185">Reference proteome</keyword>
<organism evidence="1 2">
    <name type="scientific">Tepidamorphus gemmatus</name>
    <dbReference type="NCBI Taxonomy" id="747076"/>
    <lineage>
        <taxon>Bacteria</taxon>
        <taxon>Pseudomonadati</taxon>
        <taxon>Pseudomonadota</taxon>
        <taxon>Alphaproteobacteria</taxon>
        <taxon>Hyphomicrobiales</taxon>
        <taxon>Tepidamorphaceae</taxon>
        <taxon>Tepidamorphus</taxon>
    </lineage>
</organism>
<evidence type="ECO:0000313" key="1">
    <source>
        <dbReference type="EMBL" id="TCT12646.1"/>
    </source>
</evidence>
<name>A0A4R3MGH2_9HYPH</name>
<reference evidence="1 2" key="1">
    <citation type="submission" date="2019-03" db="EMBL/GenBank/DDBJ databases">
        <title>Genomic Encyclopedia of Type Strains, Phase IV (KMG-IV): sequencing the most valuable type-strain genomes for metagenomic binning, comparative biology and taxonomic classification.</title>
        <authorList>
            <person name="Goeker M."/>
        </authorList>
    </citation>
    <scope>NUCLEOTIDE SEQUENCE [LARGE SCALE GENOMIC DNA]</scope>
    <source>
        <strain evidence="1 2">DSM 19345</strain>
    </source>
</reference>
<dbReference type="EMBL" id="SMAK01000002">
    <property type="protein sequence ID" value="TCT12646.1"/>
    <property type="molecule type" value="Genomic_DNA"/>
</dbReference>
<evidence type="ECO:0000313" key="2">
    <source>
        <dbReference type="Proteomes" id="UP000295678"/>
    </source>
</evidence>
<dbReference type="AlphaFoldDB" id="A0A4R3MGH2"/>
<protein>
    <submittedName>
        <fullName evidence="1">Uncharacterized protein</fullName>
    </submittedName>
</protein>
<dbReference type="Proteomes" id="UP000295678">
    <property type="component" value="Unassembled WGS sequence"/>
</dbReference>
<gene>
    <name evidence="1" type="ORF">EDC22_102331</name>
</gene>
<dbReference type="RefSeq" id="WP_132805413.1">
    <property type="nucleotide sequence ID" value="NZ_SMAK01000002.1"/>
</dbReference>
<accession>A0A4R3MGH2</accession>
<dbReference type="OrthoDB" id="7959514at2"/>
<sequence length="245" mass="26827">MVELAAYIRIPADSRADEDGHDHAQRFGTIALALGALTTALLLRLAITTWWQVWGPTPPPPPYPVPVELGPVTLVVPSNMIRSPAGTNTRASSLELVVHWPTLEGYSEGRAGAFLSSDERAPLLFISIRPADGRFGPNERYDHVYRRLLADFPRIGPGGLVAQTFRTGFGYDGETLYVSPVPAQPLVARCAADKMATETCLVEYRSAHGLDVAYRFRRSLLSRWRSLDRSVRALIDGFVAAGTTP</sequence>